<evidence type="ECO:0000313" key="3">
    <source>
        <dbReference type="Proteomes" id="UP001642482"/>
    </source>
</evidence>
<comment type="caution">
    <text evidence="2">The sequence shown here is derived from an EMBL/GenBank/DDBJ whole genome shotgun (WGS) entry which is preliminary data.</text>
</comment>
<evidence type="ECO:0000256" key="1">
    <source>
        <dbReference type="SAM" id="Phobius"/>
    </source>
</evidence>
<keyword evidence="3" id="KW-1185">Reference proteome</keyword>
<gene>
    <name evidence="2" type="ORF">SEUCBS140593_008757</name>
</gene>
<feature type="transmembrane region" description="Helical" evidence="1">
    <location>
        <begin position="295"/>
        <end position="319"/>
    </location>
</feature>
<evidence type="ECO:0000313" key="2">
    <source>
        <dbReference type="EMBL" id="CAK7233904.1"/>
    </source>
</evidence>
<keyword evidence="1" id="KW-0472">Membrane</keyword>
<proteinExistence type="predicted"/>
<reference evidence="2 3" key="1">
    <citation type="submission" date="2024-01" db="EMBL/GenBank/DDBJ databases">
        <authorList>
            <person name="Allen C."/>
            <person name="Tagirdzhanova G."/>
        </authorList>
    </citation>
    <scope>NUCLEOTIDE SEQUENCE [LARGE SCALE GENOMIC DNA]</scope>
</reference>
<accession>A0ABP0CP84</accession>
<dbReference type="EMBL" id="CAWUHD010000128">
    <property type="protein sequence ID" value="CAK7233904.1"/>
    <property type="molecule type" value="Genomic_DNA"/>
</dbReference>
<name>A0ABP0CP84_9PEZI</name>
<keyword evidence="1" id="KW-1133">Transmembrane helix</keyword>
<organism evidence="2 3">
    <name type="scientific">Sporothrix eucalyptigena</name>
    <dbReference type="NCBI Taxonomy" id="1812306"/>
    <lineage>
        <taxon>Eukaryota</taxon>
        <taxon>Fungi</taxon>
        <taxon>Dikarya</taxon>
        <taxon>Ascomycota</taxon>
        <taxon>Pezizomycotina</taxon>
        <taxon>Sordariomycetes</taxon>
        <taxon>Sordariomycetidae</taxon>
        <taxon>Ophiostomatales</taxon>
        <taxon>Ophiostomataceae</taxon>
        <taxon>Sporothrix</taxon>
    </lineage>
</organism>
<feature type="transmembrane region" description="Helical" evidence="1">
    <location>
        <begin position="261"/>
        <end position="283"/>
    </location>
</feature>
<dbReference type="Proteomes" id="UP001642482">
    <property type="component" value="Unassembled WGS sequence"/>
</dbReference>
<feature type="transmembrane region" description="Helical" evidence="1">
    <location>
        <begin position="339"/>
        <end position="362"/>
    </location>
</feature>
<protein>
    <submittedName>
        <fullName evidence="2">Uncharacterized protein</fullName>
    </submittedName>
</protein>
<sequence>MDEAALRSKIQELADAAGPVGEDKVCIVFKEKKVDKDTNVITYHVTDVLTVDASEPMPVERVAAKYVRKNYGLFDQGDRNMTTANCFQRVTDDGSYTIYLHRDHAAEVEFNATALGLQIVGLRAVSRRSFLTDIPNVISEVTSAAGAKTLPPNVLSQAESAASVATTALPGVASQVKSAAGAAATAGIGAVTTALPQNCSVGSRQFCVGSAHAVTCHDLPLNLSTILPGGLETSLQDTFGAVRDADETLRKLTAPYVQGCFVVGLVLMLVETVLSIVSVYGWFLPFSGLAKTIRVTIVTALGLVLCVPLVATTVVLFVVQSKLGQLPTWIHVDQGALPHLSLGFLLCALAAAAAGTICAVACI</sequence>
<keyword evidence="1" id="KW-0812">Transmembrane</keyword>